<dbReference type="RefSeq" id="WP_338258052.1">
    <property type="nucleotide sequence ID" value="NZ_BSRI01000002.1"/>
</dbReference>
<proteinExistence type="inferred from homology"/>
<gene>
    <name evidence="3" type="ORF">KDH_76690</name>
</gene>
<evidence type="ECO:0000313" key="4">
    <source>
        <dbReference type="Proteomes" id="UP001344906"/>
    </source>
</evidence>
<dbReference type="PANTHER" id="PTHR21064:SF6">
    <property type="entry name" value="AMINOGLYCOSIDE PHOSPHOTRANSFERASE DOMAIN-CONTAINING PROTEIN"/>
    <property type="match status" value="1"/>
</dbReference>
<evidence type="ECO:0000256" key="1">
    <source>
        <dbReference type="ARBA" id="ARBA00038240"/>
    </source>
</evidence>
<reference evidence="3 4" key="1">
    <citation type="submission" date="2023-02" db="EMBL/GenBank/DDBJ databases">
        <title>Dictyobacter halimunensis sp. nov., a new member of the class Ktedonobacteria from forest soil in a geothermal area.</title>
        <authorList>
            <person name="Rachmania M.K."/>
            <person name="Ningsih F."/>
            <person name="Sakai Y."/>
            <person name="Yabe S."/>
            <person name="Yokota A."/>
            <person name="Sjamsuridzal W."/>
        </authorList>
    </citation>
    <scope>NUCLEOTIDE SEQUENCE [LARGE SCALE GENOMIC DNA]</scope>
    <source>
        <strain evidence="3 4">S3.2.2.5</strain>
    </source>
</reference>
<accession>A0ABQ6G4A8</accession>
<sequence length="298" mass="33397">MDLEQQIVNQFGLSAVICEPLNTPTNDVIAVTTRTGRFALKIYHLQRTPDEVQWEVDLVTHLMRNGAPVARPVRGRHGYVEGLRVDGRDRVAVLFEWAPGEKPAPTRDTYALLGKAAARIHRAADTFTSSLPRENYDAHTLIDEQLQRMSRHLKEAQQWEQAVALGERLKGVIADPALDRGVCHIDLTLDNVHRHGEEITVFDFDSAGACWRAIEPHAILCSSRTLFDAWLDGYRSLRPFERLNEQAVAAFCIIGNLRGVAWDLGVAISSRGEPRLGSADLPGVVDAWLDWERQHLCV</sequence>
<keyword evidence="4" id="KW-1185">Reference proteome</keyword>
<dbReference type="InterPro" id="IPR002575">
    <property type="entry name" value="Aminoglycoside_PTrfase"/>
</dbReference>
<dbReference type="EMBL" id="BSRI01000002">
    <property type="protein sequence ID" value="GLV60850.1"/>
    <property type="molecule type" value="Genomic_DNA"/>
</dbReference>
<dbReference type="Gene3D" id="3.30.200.20">
    <property type="entry name" value="Phosphorylase Kinase, domain 1"/>
    <property type="match status" value="1"/>
</dbReference>
<feature type="domain" description="Aminoglycoside phosphotransferase" evidence="2">
    <location>
        <begin position="26"/>
        <end position="231"/>
    </location>
</feature>
<evidence type="ECO:0000313" key="3">
    <source>
        <dbReference type="EMBL" id="GLV60850.1"/>
    </source>
</evidence>
<evidence type="ECO:0000259" key="2">
    <source>
        <dbReference type="Pfam" id="PF01636"/>
    </source>
</evidence>
<dbReference type="InterPro" id="IPR050249">
    <property type="entry name" value="Pseudomonas-type_ThrB"/>
</dbReference>
<dbReference type="Gene3D" id="3.90.1200.10">
    <property type="match status" value="1"/>
</dbReference>
<protein>
    <recommendedName>
        <fullName evidence="2">Aminoglycoside phosphotransferase domain-containing protein</fullName>
    </recommendedName>
</protein>
<dbReference type="PANTHER" id="PTHR21064">
    <property type="entry name" value="AMINOGLYCOSIDE PHOSPHOTRANSFERASE DOMAIN-CONTAINING PROTEIN-RELATED"/>
    <property type="match status" value="1"/>
</dbReference>
<comment type="similarity">
    <text evidence="1">Belongs to the pseudomonas-type ThrB family.</text>
</comment>
<dbReference type="SUPFAM" id="SSF56112">
    <property type="entry name" value="Protein kinase-like (PK-like)"/>
    <property type="match status" value="1"/>
</dbReference>
<organism evidence="3 4">
    <name type="scientific">Dictyobacter halimunensis</name>
    <dbReference type="NCBI Taxonomy" id="3026934"/>
    <lineage>
        <taxon>Bacteria</taxon>
        <taxon>Bacillati</taxon>
        <taxon>Chloroflexota</taxon>
        <taxon>Ktedonobacteria</taxon>
        <taxon>Ktedonobacterales</taxon>
        <taxon>Dictyobacteraceae</taxon>
        <taxon>Dictyobacter</taxon>
    </lineage>
</organism>
<dbReference type="InterPro" id="IPR011009">
    <property type="entry name" value="Kinase-like_dom_sf"/>
</dbReference>
<dbReference type="Proteomes" id="UP001344906">
    <property type="component" value="Unassembled WGS sequence"/>
</dbReference>
<dbReference type="Pfam" id="PF01636">
    <property type="entry name" value="APH"/>
    <property type="match status" value="1"/>
</dbReference>
<comment type="caution">
    <text evidence="3">The sequence shown here is derived from an EMBL/GenBank/DDBJ whole genome shotgun (WGS) entry which is preliminary data.</text>
</comment>
<name>A0ABQ6G4A8_9CHLR</name>